<proteinExistence type="predicted"/>
<dbReference type="Proteomes" id="UP000030185">
    <property type="component" value="Unassembled WGS sequence"/>
</dbReference>
<sequence>MVKLFSQKVEANTFIPIHFVTDKENNSLIYTQESDICNMRHQCLKSPKIPPPHGTLNRLLQSKAKKSLQVIFQIKNAKKLLETGKIKILIYSSLPQTQF</sequence>
<evidence type="ECO:0000313" key="1">
    <source>
        <dbReference type="EMBL" id="GAL82967.1"/>
    </source>
</evidence>
<gene>
    <name evidence="1" type="ORF">MYP_193</name>
</gene>
<dbReference type="EMBL" id="BBLT01000001">
    <property type="protein sequence ID" value="GAL82967.1"/>
    <property type="molecule type" value="Genomic_DNA"/>
</dbReference>
<name>A0A098L8S9_9BACT</name>
<accession>A0A098L8S9</accession>
<reference evidence="1 2" key="1">
    <citation type="submission" date="2014-09" db="EMBL/GenBank/DDBJ databases">
        <title>Sporocytophaga myxococcoides PG-01 genome sequencing.</title>
        <authorList>
            <person name="Liu L."/>
            <person name="Gao P.J."/>
            <person name="Chen G.J."/>
            <person name="Wang L.S."/>
        </authorList>
    </citation>
    <scope>NUCLEOTIDE SEQUENCE [LARGE SCALE GENOMIC DNA]</scope>
    <source>
        <strain evidence="1 2">PG-01</strain>
    </source>
</reference>
<organism evidence="1 2">
    <name type="scientific">Sporocytophaga myxococcoides</name>
    <dbReference type="NCBI Taxonomy" id="153721"/>
    <lineage>
        <taxon>Bacteria</taxon>
        <taxon>Pseudomonadati</taxon>
        <taxon>Bacteroidota</taxon>
        <taxon>Cytophagia</taxon>
        <taxon>Cytophagales</taxon>
        <taxon>Cytophagaceae</taxon>
        <taxon>Sporocytophaga</taxon>
    </lineage>
</organism>
<keyword evidence="2" id="KW-1185">Reference proteome</keyword>
<protein>
    <submittedName>
        <fullName evidence="1">Uncharacterized protein</fullName>
    </submittedName>
</protein>
<comment type="caution">
    <text evidence="1">The sequence shown here is derived from an EMBL/GenBank/DDBJ whole genome shotgun (WGS) entry which is preliminary data.</text>
</comment>
<dbReference type="STRING" id="153721.MYP_193"/>
<evidence type="ECO:0000313" key="2">
    <source>
        <dbReference type="Proteomes" id="UP000030185"/>
    </source>
</evidence>
<dbReference type="AlphaFoldDB" id="A0A098L8S9"/>